<dbReference type="PIRSF" id="PIRSF000077">
    <property type="entry name" value="Thioredoxin"/>
    <property type="match status" value="1"/>
</dbReference>
<dbReference type="PANTHER" id="PTHR46115">
    <property type="entry name" value="THIOREDOXIN-LIKE PROTEIN 1"/>
    <property type="match status" value="1"/>
</dbReference>
<dbReference type="GO" id="GO:0015035">
    <property type="term" value="F:protein-disulfide reductase activity"/>
    <property type="evidence" value="ECO:0007669"/>
    <property type="project" value="InterPro"/>
</dbReference>
<keyword evidence="1 4" id="KW-1015">Disulfide bond</keyword>
<evidence type="ECO:0000256" key="2">
    <source>
        <dbReference type="PIRNR" id="PIRNR000077"/>
    </source>
</evidence>
<dbReference type="SUPFAM" id="SSF52833">
    <property type="entry name" value="Thioredoxin-like"/>
    <property type="match status" value="1"/>
</dbReference>
<dbReference type="InterPro" id="IPR013766">
    <property type="entry name" value="Thioredoxin_domain"/>
</dbReference>
<comment type="similarity">
    <text evidence="2">Belongs to the thioredoxin family.</text>
</comment>
<evidence type="ECO:0000313" key="6">
    <source>
        <dbReference type="EMBL" id="KNC76249.1"/>
    </source>
</evidence>
<dbReference type="InterPro" id="IPR017937">
    <property type="entry name" value="Thioredoxin_CS"/>
</dbReference>
<dbReference type="eggNOG" id="KOG0907">
    <property type="taxonomic scope" value="Eukaryota"/>
</dbReference>
<dbReference type="Proteomes" id="UP000054560">
    <property type="component" value="Unassembled WGS sequence"/>
</dbReference>
<dbReference type="OrthoDB" id="2121326at2759"/>
<dbReference type="EMBL" id="KQ243184">
    <property type="protein sequence ID" value="KNC76249.1"/>
    <property type="molecule type" value="Genomic_DNA"/>
</dbReference>
<dbReference type="InterPro" id="IPR005746">
    <property type="entry name" value="Thioredoxin"/>
</dbReference>
<dbReference type="PROSITE" id="PS51352">
    <property type="entry name" value="THIOREDOXIN_2"/>
    <property type="match status" value="1"/>
</dbReference>
<feature type="site" description="Contributes to redox potential value" evidence="3">
    <location>
        <position position="31"/>
    </location>
</feature>
<dbReference type="InterPro" id="IPR036249">
    <property type="entry name" value="Thioredoxin-like_sf"/>
</dbReference>
<dbReference type="FunFam" id="3.40.30.10:FF:000245">
    <property type="entry name" value="Thioredoxin"/>
    <property type="match status" value="1"/>
</dbReference>
<accession>A0A0L0FHJ9</accession>
<feature type="domain" description="Thioredoxin" evidence="5">
    <location>
        <begin position="1"/>
        <end position="104"/>
    </location>
</feature>
<reference evidence="6 7" key="1">
    <citation type="submission" date="2011-02" db="EMBL/GenBank/DDBJ databases">
        <title>The Genome Sequence of Sphaeroforma arctica JP610.</title>
        <authorList>
            <consortium name="The Broad Institute Genome Sequencing Platform"/>
            <person name="Russ C."/>
            <person name="Cuomo C."/>
            <person name="Young S.K."/>
            <person name="Zeng Q."/>
            <person name="Gargeya S."/>
            <person name="Alvarado L."/>
            <person name="Berlin A."/>
            <person name="Chapman S.B."/>
            <person name="Chen Z."/>
            <person name="Freedman E."/>
            <person name="Gellesch M."/>
            <person name="Goldberg J."/>
            <person name="Griggs A."/>
            <person name="Gujja S."/>
            <person name="Heilman E."/>
            <person name="Heiman D."/>
            <person name="Howarth C."/>
            <person name="Mehta T."/>
            <person name="Neiman D."/>
            <person name="Pearson M."/>
            <person name="Roberts A."/>
            <person name="Saif S."/>
            <person name="Shea T."/>
            <person name="Shenoy N."/>
            <person name="Sisk P."/>
            <person name="Stolte C."/>
            <person name="Sykes S."/>
            <person name="White J."/>
            <person name="Yandava C."/>
            <person name="Burger G."/>
            <person name="Gray M.W."/>
            <person name="Holland P.W.H."/>
            <person name="King N."/>
            <person name="Lang F.B.F."/>
            <person name="Roger A.J."/>
            <person name="Ruiz-Trillo I."/>
            <person name="Haas B."/>
            <person name="Nusbaum C."/>
            <person name="Birren B."/>
        </authorList>
    </citation>
    <scope>NUCLEOTIDE SEQUENCE [LARGE SCALE GENOMIC DNA]</scope>
    <source>
        <strain evidence="6 7">JP610</strain>
    </source>
</reference>
<evidence type="ECO:0000256" key="1">
    <source>
        <dbReference type="ARBA" id="ARBA00023157"/>
    </source>
</evidence>
<dbReference type="STRING" id="667725.A0A0L0FHJ9"/>
<sequence>MVRKVESKEEFYQQTGLLKLTIVDFFAVWCGPCKMIAPFLEELDAKFADVDFIKVDVDELEELAGECGITAMPTFQFYRDGKKVAEVKGANKAKLEDLISAHHKEDKVNQA</sequence>
<proteinExistence type="inferred from homology"/>
<feature type="disulfide bond" description="Redox-active" evidence="4">
    <location>
        <begin position="30"/>
        <end position="33"/>
    </location>
</feature>
<dbReference type="PRINTS" id="PR00421">
    <property type="entry name" value="THIOREDOXIN"/>
</dbReference>
<evidence type="ECO:0000313" key="7">
    <source>
        <dbReference type="Proteomes" id="UP000054560"/>
    </source>
</evidence>
<evidence type="ECO:0000259" key="5">
    <source>
        <dbReference type="PROSITE" id="PS51352"/>
    </source>
</evidence>
<dbReference type="Pfam" id="PF00085">
    <property type="entry name" value="Thioredoxin"/>
    <property type="match status" value="1"/>
</dbReference>
<keyword evidence="7" id="KW-1185">Reference proteome</keyword>
<dbReference type="GeneID" id="25911746"/>
<feature type="active site" description="Nucleophile" evidence="3">
    <location>
        <position position="33"/>
    </location>
</feature>
<feature type="site" description="Deprotonates C-terminal active site Cys" evidence="3">
    <location>
        <position position="24"/>
    </location>
</feature>
<name>A0A0L0FHJ9_9EUKA</name>
<dbReference type="AlphaFoldDB" id="A0A0L0FHJ9"/>
<feature type="active site" description="Nucleophile" evidence="3">
    <location>
        <position position="30"/>
    </location>
</feature>
<protein>
    <recommendedName>
        <fullName evidence="2">Thioredoxin</fullName>
    </recommendedName>
</protein>
<dbReference type="PROSITE" id="PS00194">
    <property type="entry name" value="THIOREDOXIN_1"/>
    <property type="match status" value="1"/>
</dbReference>
<dbReference type="CDD" id="cd02947">
    <property type="entry name" value="TRX_family"/>
    <property type="match status" value="1"/>
</dbReference>
<feature type="site" description="Contributes to redox potential value" evidence="3">
    <location>
        <position position="32"/>
    </location>
</feature>
<dbReference type="Gene3D" id="3.40.30.10">
    <property type="entry name" value="Glutaredoxin"/>
    <property type="match status" value="1"/>
</dbReference>
<keyword evidence="4" id="KW-0676">Redox-active center</keyword>
<evidence type="ECO:0000256" key="4">
    <source>
        <dbReference type="PIRSR" id="PIRSR000077-4"/>
    </source>
</evidence>
<evidence type="ECO:0000256" key="3">
    <source>
        <dbReference type="PIRSR" id="PIRSR000077-1"/>
    </source>
</evidence>
<organism evidence="6 7">
    <name type="scientific">Sphaeroforma arctica JP610</name>
    <dbReference type="NCBI Taxonomy" id="667725"/>
    <lineage>
        <taxon>Eukaryota</taxon>
        <taxon>Ichthyosporea</taxon>
        <taxon>Ichthyophonida</taxon>
        <taxon>Sphaeroforma</taxon>
    </lineage>
</organism>
<gene>
    <name evidence="6" type="ORF">SARC_11242</name>
</gene>
<dbReference type="RefSeq" id="XP_014150151.1">
    <property type="nucleotide sequence ID" value="XM_014294676.1"/>
</dbReference>